<feature type="domain" description="Sulfatase N-terminal" evidence="5">
    <location>
        <begin position="5"/>
        <end position="348"/>
    </location>
</feature>
<accession>A0A6N7EID9</accession>
<comment type="similarity">
    <text evidence="1">Belongs to the sulfatase family.</text>
</comment>
<dbReference type="InterPro" id="IPR050738">
    <property type="entry name" value="Sulfatase"/>
</dbReference>
<dbReference type="SUPFAM" id="SSF53649">
    <property type="entry name" value="Alkaline phosphatase-like"/>
    <property type="match status" value="1"/>
</dbReference>
<organism evidence="6 7">
    <name type="scientific">Georgenia subflava</name>
    <dbReference type="NCBI Taxonomy" id="1622177"/>
    <lineage>
        <taxon>Bacteria</taxon>
        <taxon>Bacillati</taxon>
        <taxon>Actinomycetota</taxon>
        <taxon>Actinomycetes</taxon>
        <taxon>Micrococcales</taxon>
        <taxon>Bogoriellaceae</taxon>
        <taxon>Georgenia</taxon>
    </lineage>
</organism>
<evidence type="ECO:0000256" key="2">
    <source>
        <dbReference type="ARBA" id="ARBA00022723"/>
    </source>
</evidence>
<dbReference type="InterPro" id="IPR017850">
    <property type="entry name" value="Alkaline_phosphatase_core_sf"/>
</dbReference>
<dbReference type="PANTHER" id="PTHR42693:SF53">
    <property type="entry name" value="ENDO-4-O-SULFATASE"/>
    <property type="match status" value="1"/>
</dbReference>
<keyword evidence="2" id="KW-0479">Metal-binding</keyword>
<evidence type="ECO:0000256" key="4">
    <source>
        <dbReference type="ARBA" id="ARBA00022837"/>
    </source>
</evidence>
<keyword evidence="3 6" id="KW-0378">Hydrolase</keyword>
<dbReference type="PANTHER" id="PTHR42693">
    <property type="entry name" value="ARYLSULFATASE FAMILY MEMBER"/>
    <property type="match status" value="1"/>
</dbReference>
<dbReference type="PROSITE" id="PS00149">
    <property type="entry name" value="SULFATASE_2"/>
    <property type="match status" value="1"/>
</dbReference>
<dbReference type="InterPro" id="IPR000917">
    <property type="entry name" value="Sulfatase_N"/>
</dbReference>
<evidence type="ECO:0000313" key="7">
    <source>
        <dbReference type="Proteomes" id="UP000437709"/>
    </source>
</evidence>
<dbReference type="OrthoDB" id="9777306at2"/>
<dbReference type="GO" id="GO:0004065">
    <property type="term" value="F:arylsulfatase activity"/>
    <property type="evidence" value="ECO:0007669"/>
    <property type="project" value="TreeGrafter"/>
</dbReference>
<evidence type="ECO:0000256" key="1">
    <source>
        <dbReference type="ARBA" id="ARBA00008779"/>
    </source>
</evidence>
<protein>
    <submittedName>
        <fullName evidence="6">Sulfatase-like hydrolase/transferase</fullName>
    </submittedName>
</protein>
<keyword evidence="4" id="KW-0106">Calcium</keyword>
<proteinExistence type="inferred from homology"/>
<dbReference type="GO" id="GO:0016740">
    <property type="term" value="F:transferase activity"/>
    <property type="evidence" value="ECO:0007669"/>
    <property type="project" value="UniProtKB-KW"/>
</dbReference>
<dbReference type="CDD" id="cd16034">
    <property type="entry name" value="sulfatase_like"/>
    <property type="match status" value="1"/>
</dbReference>
<gene>
    <name evidence="6" type="ORF">GB881_14050</name>
</gene>
<evidence type="ECO:0000313" key="6">
    <source>
        <dbReference type="EMBL" id="MPV38152.1"/>
    </source>
</evidence>
<dbReference type="GO" id="GO:0046872">
    <property type="term" value="F:metal ion binding"/>
    <property type="evidence" value="ECO:0007669"/>
    <property type="project" value="UniProtKB-KW"/>
</dbReference>
<dbReference type="Pfam" id="PF00884">
    <property type="entry name" value="Sulfatase"/>
    <property type="match status" value="1"/>
</dbReference>
<dbReference type="Gene3D" id="3.40.720.10">
    <property type="entry name" value="Alkaline Phosphatase, subunit A"/>
    <property type="match status" value="1"/>
</dbReference>
<dbReference type="InterPro" id="IPR024607">
    <property type="entry name" value="Sulfatase_CS"/>
</dbReference>
<dbReference type="EMBL" id="WHPC01000065">
    <property type="protein sequence ID" value="MPV38152.1"/>
    <property type="molecule type" value="Genomic_DNA"/>
</dbReference>
<keyword evidence="6" id="KW-0808">Transferase</keyword>
<comment type="caution">
    <text evidence="6">The sequence shown here is derived from an EMBL/GenBank/DDBJ whole genome shotgun (WGS) entry which is preliminary data.</text>
</comment>
<sequence>MAGTNLLFVLADQWRAGALGVAGADPVHTPVLDRLAAEGAWFTRAVSNYPVCSPYRAMLMTGQYPHRNGVTSNLSSGAAGLTAPLPTDAVCLSDVLDAAGYDTAYVGKWHLDLPAPADEHHGEGRRDDGRVWDAYTPPGPRRHGFRRWYSHGCSDNHLTPHYWVDEAPREAPHRIHQWSAEHETDVACELLRELGGRAAAGGDPFAVVMSYNPPHPPFDEVPDRYVARYRDVPELLTRPNVDTTTTEGRQAAAVAADYFAAVTGVDEQIGRLLRTLEETGAAGDTLVVFTSDHGMQLGSHGLLAKNVWYDESLLVPLVLRLPGRIEPGRRDALVSTPDLPVTVLSLLGLGDRVPAAMQGRDLADAARSATAPGPGAALYLRMPSTAGPEDIRGLRTPERLLVAARDGTDLRPVHLYDLEADPYQRTDVLAGRPDEARELLAELRAELERVQDPWAVPA</sequence>
<dbReference type="AlphaFoldDB" id="A0A6N7EID9"/>
<dbReference type="RefSeq" id="WP_152193865.1">
    <property type="nucleotide sequence ID" value="NZ_VUKD01000001.1"/>
</dbReference>
<dbReference type="Gene3D" id="3.30.1120.10">
    <property type="match status" value="1"/>
</dbReference>
<name>A0A6N7EID9_9MICO</name>
<evidence type="ECO:0000259" key="5">
    <source>
        <dbReference type="Pfam" id="PF00884"/>
    </source>
</evidence>
<reference evidence="6 7" key="1">
    <citation type="submission" date="2019-10" db="EMBL/GenBank/DDBJ databases">
        <title>Georgenia wutianyii sp. nov. and Georgenia yuyongxinii sp. nov. isolated from plateau pika (Ochotona curzoniae) in the Qinghai-Tibet plateau of China.</title>
        <authorList>
            <person name="Tian Z."/>
        </authorList>
    </citation>
    <scope>NUCLEOTIDE SEQUENCE [LARGE SCALE GENOMIC DNA]</scope>
    <source>
        <strain evidence="6 7">JCM 19765</strain>
    </source>
</reference>
<dbReference type="Proteomes" id="UP000437709">
    <property type="component" value="Unassembled WGS sequence"/>
</dbReference>
<evidence type="ECO:0000256" key="3">
    <source>
        <dbReference type="ARBA" id="ARBA00022801"/>
    </source>
</evidence>
<keyword evidence="7" id="KW-1185">Reference proteome</keyword>